<dbReference type="Pfam" id="PF00672">
    <property type="entry name" value="HAMP"/>
    <property type="match status" value="1"/>
</dbReference>
<dbReference type="CDD" id="cd06225">
    <property type="entry name" value="HAMP"/>
    <property type="match status" value="1"/>
</dbReference>
<evidence type="ECO:0000256" key="4">
    <source>
        <dbReference type="ARBA" id="ARBA00022679"/>
    </source>
</evidence>
<dbReference type="SUPFAM" id="SSF158472">
    <property type="entry name" value="HAMP domain-like"/>
    <property type="match status" value="1"/>
</dbReference>
<dbReference type="Gene3D" id="6.10.340.10">
    <property type="match status" value="1"/>
</dbReference>
<dbReference type="InterPro" id="IPR003660">
    <property type="entry name" value="HAMP_dom"/>
</dbReference>
<dbReference type="EMBL" id="JAUSSU010000002">
    <property type="protein sequence ID" value="MDQ0111428.1"/>
    <property type="molecule type" value="Genomic_DNA"/>
</dbReference>
<dbReference type="Gene3D" id="3.30.565.10">
    <property type="entry name" value="Histidine kinase-like ATPase, C-terminal domain"/>
    <property type="match status" value="1"/>
</dbReference>
<dbReference type="InterPro" id="IPR010559">
    <property type="entry name" value="Sig_transdc_His_kin_internal"/>
</dbReference>
<accession>A0ABT9TXF2</accession>
<comment type="caution">
    <text evidence="9">The sequence shown here is derived from an EMBL/GenBank/DDBJ whole genome shotgun (WGS) entry which is preliminary data.</text>
</comment>
<evidence type="ECO:0000313" key="9">
    <source>
        <dbReference type="EMBL" id="MDQ0111428.1"/>
    </source>
</evidence>
<dbReference type="SMART" id="SM00304">
    <property type="entry name" value="HAMP"/>
    <property type="match status" value="1"/>
</dbReference>
<gene>
    <name evidence="9" type="ORF">J2T15_000861</name>
</gene>
<dbReference type="SUPFAM" id="SSF55874">
    <property type="entry name" value="ATPase domain of HSP90 chaperone/DNA topoisomerase II/histidine kinase"/>
    <property type="match status" value="1"/>
</dbReference>
<evidence type="ECO:0000313" key="10">
    <source>
        <dbReference type="Proteomes" id="UP001229346"/>
    </source>
</evidence>
<dbReference type="PROSITE" id="PS50885">
    <property type="entry name" value="HAMP"/>
    <property type="match status" value="1"/>
</dbReference>
<feature type="transmembrane region" description="Helical" evidence="7">
    <location>
        <begin position="265"/>
        <end position="284"/>
    </location>
</feature>
<comment type="subcellular location">
    <subcellularLocation>
        <location evidence="1">Cell membrane</location>
        <topology evidence="1">Multi-pass membrane protein</topology>
    </subcellularLocation>
</comment>
<dbReference type="PANTHER" id="PTHR34220:SF7">
    <property type="entry name" value="SENSOR HISTIDINE KINASE YPDA"/>
    <property type="match status" value="1"/>
</dbReference>
<keyword evidence="4 9" id="KW-0808">Transferase</keyword>
<organism evidence="9 10">
    <name type="scientific">Paenibacillus harenae</name>
    <dbReference type="NCBI Taxonomy" id="306543"/>
    <lineage>
        <taxon>Bacteria</taxon>
        <taxon>Bacillati</taxon>
        <taxon>Bacillota</taxon>
        <taxon>Bacilli</taxon>
        <taxon>Bacillales</taxon>
        <taxon>Paenibacillaceae</taxon>
        <taxon>Paenibacillus</taxon>
    </lineage>
</organism>
<dbReference type="RefSeq" id="WP_307201403.1">
    <property type="nucleotide sequence ID" value="NZ_JAUSSU010000002.1"/>
</dbReference>
<dbReference type="GO" id="GO:0004673">
    <property type="term" value="F:protein histidine kinase activity"/>
    <property type="evidence" value="ECO:0007669"/>
    <property type="project" value="UniProtKB-EC"/>
</dbReference>
<evidence type="ECO:0000256" key="5">
    <source>
        <dbReference type="ARBA" id="ARBA00022777"/>
    </source>
</evidence>
<dbReference type="InterPro" id="IPR003594">
    <property type="entry name" value="HATPase_dom"/>
</dbReference>
<dbReference type="Pfam" id="PF06580">
    <property type="entry name" value="His_kinase"/>
    <property type="match status" value="1"/>
</dbReference>
<keyword evidence="6 7" id="KW-0472">Membrane</keyword>
<dbReference type="Pfam" id="PF02518">
    <property type="entry name" value="HATPase_c"/>
    <property type="match status" value="1"/>
</dbReference>
<protein>
    <submittedName>
        <fullName evidence="9">Two-component system sensor histidine kinase YesM</fullName>
        <ecNumber evidence="9">2.7.13.3</ecNumber>
    </submittedName>
</protein>
<keyword evidence="7" id="KW-0812">Transmembrane</keyword>
<evidence type="ECO:0000256" key="3">
    <source>
        <dbReference type="ARBA" id="ARBA00022553"/>
    </source>
</evidence>
<dbReference type="PANTHER" id="PTHR34220">
    <property type="entry name" value="SENSOR HISTIDINE KINASE YPDA"/>
    <property type="match status" value="1"/>
</dbReference>
<evidence type="ECO:0000256" key="7">
    <source>
        <dbReference type="SAM" id="Phobius"/>
    </source>
</evidence>
<feature type="domain" description="HAMP" evidence="8">
    <location>
        <begin position="286"/>
        <end position="338"/>
    </location>
</feature>
<dbReference type="InterPro" id="IPR050640">
    <property type="entry name" value="Bact_2-comp_sensor_kinase"/>
</dbReference>
<evidence type="ECO:0000256" key="1">
    <source>
        <dbReference type="ARBA" id="ARBA00004651"/>
    </source>
</evidence>
<evidence type="ECO:0000256" key="6">
    <source>
        <dbReference type="ARBA" id="ARBA00023136"/>
    </source>
</evidence>
<dbReference type="Proteomes" id="UP001229346">
    <property type="component" value="Unassembled WGS sequence"/>
</dbReference>
<dbReference type="EC" id="2.7.13.3" evidence="9"/>
<sequence length="556" mass="63616">MSSSIQRKMTLLIFMCTLIPLLAHSILSYSKSANIVNVQLQDYNRYAMKQLVTVTDMHLKEMDALSRDIQGYLLAPGKKINTKPKSYHEYLELNSFIDFLSFHVSPIVEGLFVITPEGEIIGSRNVNSAALLAADWWINTQSRQDWQWTGFHSGSYYSSPKPYEPLISLVVPLQLQAAVPVGSRILVDVNANAMTSLFRSFEVDTKSYLEIRDWRGQLVYESQEKPPFSDNDYVFSETLELNNWTITARLPQSEINKSSGVIRNYGYLIGLLSLIAALIMARVLSGNFTGRIVSLHRSMLEFSRGKLDAAVDVKGKDELSRLGARFNFMTEQIRTLIANITRTEKLKNEAELRALHYQINPHLIINTLNAIQWRARMAGRSDIDRMIYHLAALLSENLDISHELVPLEEELETIGHYIKIQYYRYGDSFTYSEDIEPGLERAWIPRMTLQPLYENIFYHAFDDGTGSIALEAYRDRHQIVLSVYDDGKGIESPSDVIKPSPPRKGRGGLGMYNVDQKIKLHFGEQYGIRILPNAERGTIIEIRWPYQEGEKRRDED</sequence>
<name>A0ABT9TXF2_PAEHA</name>
<evidence type="ECO:0000259" key="8">
    <source>
        <dbReference type="PROSITE" id="PS50885"/>
    </source>
</evidence>
<keyword evidence="7" id="KW-1133">Transmembrane helix</keyword>
<dbReference type="InterPro" id="IPR036890">
    <property type="entry name" value="HATPase_C_sf"/>
</dbReference>
<keyword evidence="5 9" id="KW-0418">Kinase</keyword>
<reference evidence="9 10" key="1">
    <citation type="submission" date="2023-07" db="EMBL/GenBank/DDBJ databases">
        <title>Sorghum-associated microbial communities from plants grown in Nebraska, USA.</title>
        <authorList>
            <person name="Schachtman D."/>
        </authorList>
    </citation>
    <scope>NUCLEOTIDE SEQUENCE [LARGE SCALE GENOMIC DNA]</scope>
    <source>
        <strain evidence="9 10">CC482</strain>
    </source>
</reference>
<proteinExistence type="predicted"/>
<keyword evidence="3" id="KW-0597">Phosphoprotein</keyword>
<evidence type="ECO:0000256" key="2">
    <source>
        <dbReference type="ARBA" id="ARBA00022475"/>
    </source>
</evidence>
<keyword evidence="2" id="KW-1003">Cell membrane</keyword>
<keyword evidence="10" id="KW-1185">Reference proteome</keyword>